<organism evidence="2 3">
    <name type="scientific">Eumeta variegata</name>
    <name type="common">Bagworm moth</name>
    <name type="synonym">Eumeta japonica</name>
    <dbReference type="NCBI Taxonomy" id="151549"/>
    <lineage>
        <taxon>Eukaryota</taxon>
        <taxon>Metazoa</taxon>
        <taxon>Ecdysozoa</taxon>
        <taxon>Arthropoda</taxon>
        <taxon>Hexapoda</taxon>
        <taxon>Insecta</taxon>
        <taxon>Pterygota</taxon>
        <taxon>Neoptera</taxon>
        <taxon>Endopterygota</taxon>
        <taxon>Lepidoptera</taxon>
        <taxon>Glossata</taxon>
        <taxon>Ditrysia</taxon>
        <taxon>Tineoidea</taxon>
        <taxon>Psychidae</taxon>
        <taxon>Oiketicinae</taxon>
        <taxon>Eumeta</taxon>
    </lineage>
</organism>
<reference evidence="2 3" key="1">
    <citation type="journal article" date="2019" name="Commun. Biol.">
        <title>The bagworm genome reveals a unique fibroin gene that provides high tensile strength.</title>
        <authorList>
            <person name="Kono N."/>
            <person name="Nakamura H."/>
            <person name="Ohtoshi R."/>
            <person name="Tomita M."/>
            <person name="Numata K."/>
            <person name="Arakawa K."/>
        </authorList>
    </citation>
    <scope>NUCLEOTIDE SEQUENCE [LARGE SCALE GENOMIC DNA]</scope>
</reference>
<dbReference type="AlphaFoldDB" id="A0A4C1TPT1"/>
<keyword evidence="3" id="KW-1185">Reference proteome</keyword>
<dbReference type="STRING" id="151549.A0A4C1TPT1"/>
<name>A0A4C1TPT1_EUMVA</name>
<dbReference type="OrthoDB" id="303107at2759"/>
<feature type="compositionally biased region" description="Basic and acidic residues" evidence="1">
    <location>
        <begin position="1"/>
        <end position="12"/>
    </location>
</feature>
<dbReference type="EMBL" id="BGZK01005910">
    <property type="protein sequence ID" value="GBP15975.1"/>
    <property type="molecule type" value="Genomic_DNA"/>
</dbReference>
<proteinExistence type="predicted"/>
<feature type="compositionally biased region" description="Polar residues" evidence="1">
    <location>
        <begin position="14"/>
        <end position="25"/>
    </location>
</feature>
<protein>
    <submittedName>
        <fullName evidence="2">Uncharacterized protein</fullName>
    </submittedName>
</protein>
<comment type="caution">
    <text evidence="2">The sequence shown here is derived from an EMBL/GenBank/DDBJ whole genome shotgun (WGS) entry which is preliminary data.</text>
</comment>
<evidence type="ECO:0000313" key="3">
    <source>
        <dbReference type="Proteomes" id="UP000299102"/>
    </source>
</evidence>
<sequence length="110" mass="12729">MPQLFRERERLRRNSQSTSTASGISTYASSLRRTITTNSSDFLGHRETFCLTPEDDDDDEVAEHEADDDLVNDYCRNLNYEQARNFDLDNQNKLPIDDTSNLLTDEHLNL</sequence>
<evidence type="ECO:0000313" key="2">
    <source>
        <dbReference type="EMBL" id="GBP15975.1"/>
    </source>
</evidence>
<evidence type="ECO:0000256" key="1">
    <source>
        <dbReference type="SAM" id="MobiDB-lite"/>
    </source>
</evidence>
<gene>
    <name evidence="2" type="ORF">EVAR_71574_1</name>
</gene>
<accession>A0A4C1TPT1</accession>
<feature type="region of interest" description="Disordered" evidence="1">
    <location>
        <begin position="1"/>
        <end position="25"/>
    </location>
</feature>
<dbReference type="Proteomes" id="UP000299102">
    <property type="component" value="Unassembled WGS sequence"/>
</dbReference>